<feature type="binding site" evidence="7">
    <location>
        <position position="213"/>
    </location>
    <ligand>
        <name>Mg(2+)</name>
        <dbReference type="ChEBI" id="CHEBI:18420"/>
    </ligand>
</feature>
<dbReference type="PANTHER" id="PTHR22926">
    <property type="entry name" value="PHOSPHO-N-ACETYLMURAMOYL-PENTAPEPTIDE-TRANSFERASE"/>
    <property type="match status" value="1"/>
</dbReference>
<dbReference type="RefSeq" id="WP_011767304.1">
    <property type="nucleotide sequence ID" value="NC_008702.1"/>
</dbReference>
<keyword evidence="6 8" id="KW-0472">Membrane</keyword>
<keyword evidence="5 8" id="KW-1133">Transmembrane helix</keyword>
<evidence type="ECO:0000256" key="1">
    <source>
        <dbReference type="ARBA" id="ARBA00004651"/>
    </source>
</evidence>
<dbReference type="InterPro" id="IPR000715">
    <property type="entry name" value="Glycosyl_transferase_4"/>
</dbReference>
<feature type="transmembrane region" description="Helical" evidence="8">
    <location>
        <begin position="6"/>
        <end position="23"/>
    </location>
</feature>
<keyword evidence="10" id="KW-1185">Reference proteome</keyword>
<feature type="binding site" evidence="7">
    <location>
        <position position="152"/>
    </location>
    <ligand>
        <name>Mg(2+)</name>
        <dbReference type="ChEBI" id="CHEBI:18420"/>
    </ligand>
</feature>
<sequence>MTAALLGLALGVSLAAWLGTGWLRRYALARSLVDVPNARSSHSTPTPRGGGLAVVLPFLVVILLLGWVGLLPAAEVAALLGAATLVAAVGFLDDHGHVAARWRLLTHFVAAAWLLGCAGIPAFSSFGLSAVPIQMLAVVAALYVVWVLNLYNFMDGIDGIAAVEGIAVATGGAVLAIAAGHPVEVIVPPLMLAAALGGFLAWNFPPARIFMGDVGSGFVGAMLAAFSLQAGRHDEVLFWSWLILLGVFVVDATFTLLRRLLRGERVYQAHRSHGYQQAARRWKAHRPVTLAVVMIDVFWLLPIAALVILDWMPPLHGLAVAYAPLLVGALLLGAGRREPTVGPSL</sequence>
<evidence type="ECO:0000256" key="3">
    <source>
        <dbReference type="ARBA" id="ARBA00022679"/>
    </source>
</evidence>
<feature type="transmembrane region" description="Helical" evidence="8">
    <location>
        <begin position="129"/>
        <end position="148"/>
    </location>
</feature>
<feature type="transmembrane region" description="Helical" evidence="8">
    <location>
        <begin position="76"/>
        <end position="92"/>
    </location>
</feature>
<dbReference type="GO" id="GO:0071555">
    <property type="term" value="P:cell wall organization"/>
    <property type="evidence" value="ECO:0007669"/>
    <property type="project" value="TreeGrafter"/>
</dbReference>
<dbReference type="HOGENOM" id="CLU_023982_3_1_4"/>
<keyword evidence="2" id="KW-1003">Cell membrane</keyword>
<dbReference type="EMBL" id="AM406670">
    <property type="protein sequence ID" value="CAL96198.1"/>
    <property type="molecule type" value="Genomic_DNA"/>
</dbReference>
<dbReference type="eggNOG" id="COG0472">
    <property type="taxonomic scope" value="Bacteria"/>
</dbReference>
<feature type="transmembrane region" description="Helical" evidence="8">
    <location>
        <begin position="49"/>
        <end position="70"/>
    </location>
</feature>
<proteinExistence type="predicted"/>
<gene>
    <name evidence="9" type="ordered locus">azo3582</name>
</gene>
<accession>A1KBJ2</accession>
<evidence type="ECO:0000256" key="4">
    <source>
        <dbReference type="ARBA" id="ARBA00022692"/>
    </source>
</evidence>
<name>A1KBJ2_AZOSB</name>
<evidence type="ECO:0000313" key="9">
    <source>
        <dbReference type="EMBL" id="CAL96198.1"/>
    </source>
</evidence>
<dbReference type="CDD" id="cd06854">
    <property type="entry name" value="GT_WbpL_WbcO_like"/>
    <property type="match status" value="1"/>
</dbReference>
<evidence type="ECO:0000256" key="7">
    <source>
        <dbReference type="PIRSR" id="PIRSR600715-1"/>
    </source>
</evidence>
<dbReference type="AlphaFoldDB" id="A1KBJ2"/>
<reference evidence="9 10" key="1">
    <citation type="journal article" date="2006" name="Nat. Biotechnol.">
        <title>Complete genome of the mutualistic, N2-fixing grass endophyte Azoarcus sp. strain BH72.</title>
        <authorList>
            <person name="Krause A."/>
            <person name="Ramakumar A."/>
            <person name="Bartels D."/>
            <person name="Battistoni F."/>
            <person name="Bekel T."/>
            <person name="Boch J."/>
            <person name="Boehm M."/>
            <person name="Friedrich F."/>
            <person name="Hurek T."/>
            <person name="Krause L."/>
            <person name="Linke B."/>
            <person name="McHardy A.C."/>
            <person name="Sarkar A."/>
            <person name="Schneiker S."/>
            <person name="Syed A.A."/>
            <person name="Thauer R."/>
            <person name="Vorhoelter F.-J."/>
            <person name="Weidner S."/>
            <person name="Puehler A."/>
            <person name="Reinhold-Hurek B."/>
            <person name="Kaiser O."/>
            <person name="Goesmann A."/>
        </authorList>
    </citation>
    <scope>NUCLEOTIDE SEQUENCE [LARGE SCALE GENOMIC DNA]</scope>
    <source>
        <strain evidence="9 10">BH72</strain>
    </source>
</reference>
<dbReference type="GO" id="GO:0009103">
    <property type="term" value="P:lipopolysaccharide biosynthetic process"/>
    <property type="evidence" value="ECO:0007669"/>
    <property type="project" value="TreeGrafter"/>
</dbReference>
<feature type="transmembrane region" description="Helical" evidence="8">
    <location>
        <begin position="160"/>
        <end position="179"/>
    </location>
</feature>
<feature type="transmembrane region" description="Helical" evidence="8">
    <location>
        <begin position="288"/>
        <end position="309"/>
    </location>
</feature>
<evidence type="ECO:0000256" key="2">
    <source>
        <dbReference type="ARBA" id="ARBA00022475"/>
    </source>
</evidence>
<dbReference type="GO" id="GO:0044038">
    <property type="term" value="P:cell wall macromolecule biosynthetic process"/>
    <property type="evidence" value="ECO:0007669"/>
    <property type="project" value="TreeGrafter"/>
</dbReference>
<comment type="subcellular location">
    <subcellularLocation>
        <location evidence="1">Cell membrane</location>
        <topology evidence="1">Multi-pass membrane protein</topology>
    </subcellularLocation>
</comment>
<evidence type="ECO:0000256" key="5">
    <source>
        <dbReference type="ARBA" id="ARBA00022989"/>
    </source>
</evidence>
<dbReference type="GO" id="GO:0046872">
    <property type="term" value="F:metal ion binding"/>
    <property type="evidence" value="ECO:0007669"/>
    <property type="project" value="UniProtKB-KW"/>
</dbReference>
<feature type="transmembrane region" description="Helical" evidence="8">
    <location>
        <begin position="104"/>
        <end position="123"/>
    </location>
</feature>
<dbReference type="GO" id="GO:0005886">
    <property type="term" value="C:plasma membrane"/>
    <property type="evidence" value="ECO:0007669"/>
    <property type="project" value="UniProtKB-SubCell"/>
</dbReference>
<feature type="transmembrane region" description="Helical" evidence="8">
    <location>
        <begin position="185"/>
        <end position="202"/>
    </location>
</feature>
<evidence type="ECO:0000313" key="10">
    <source>
        <dbReference type="Proteomes" id="UP000002588"/>
    </source>
</evidence>
<dbReference type="EC" id="2.-.-.-" evidence="9"/>
<comment type="cofactor">
    <cofactor evidence="7">
        <name>Mg(2+)</name>
        <dbReference type="ChEBI" id="CHEBI:18420"/>
    </cofactor>
</comment>
<protein>
    <submittedName>
        <fullName evidence="9">Membrane protein involved in cell envelope biogenesis</fullName>
        <ecNumber evidence="9">2.-.-.-</ecNumber>
    </submittedName>
</protein>
<evidence type="ECO:0000256" key="6">
    <source>
        <dbReference type="ARBA" id="ARBA00023136"/>
    </source>
</evidence>
<dbReference type="KEGG" id="azo:azo3582"/>
<keyword evidence="3 9" id="KW-0808">Transferase</keyword>
<keyword evidence="7" id="KW-0460">Magnesium</keyword>
<dbReference type="STRING" id="62928.azo3582"/>
<feature type="transmembrane region" description="Helical" evidence="8">
    <location>
        <begin position="236"/>
        <end position="257"/>
    </location>
</feature>
<feature type="transmembrane region" description="Helical" evidence="8">
    <location>
        <begin position="209"/>
        <end position="230"/>
    </location>
</feature>
<evidence type="ECO:0000256" key="8">
    <source>
        <dbReference type="SAM" id="Phobius"/>
    </source>
</evidence>
<feature type="transmembrane region" description="Helical" evidence="8">
    <location>
        <begin position="315"/>
        <end position="335"/>
    </location>
</feature>
<dbReference type="PANTHER" id="PTHR22926:SF3">
    <property type="entry name" value="UNDECAPRENYL-PHOSPHATE ALPHA-N-ACETYLGLUCOSAMINYL 1-PHOSPHATE TRANSFERASE"/>
    <property type="match status" value="1"/>
</dbReference>
<keyword evidence="7" id="KW-0479">Metal-binding</keyword>
<dbReference type="GO" id="GO:0016780">
    <property type="term" value="F:phosphotransferase activity, for other substituted phosphate groups"/>
    <property type="evidence" value="ECO:0007669"/>
    <property type="project" value="InterPro"/>
</dbReference>
<dbReference type="Proteomes" id="UP000002588">
    <property type="component" value="Chromosome"/>
</dbReference>
<dbReference type="Pfam" id="PF00953">
    <property type="entry name" value="Glycos_transf_4"/>
    <property type="match status" value="1"/>
</dbReference>
<keyword evidence="4 8" id="KW-0812">Transmembrane</keyword>
<organism evidence="9 10">
    <name type="scientific">Azoarcus sp. (strain BH72)</name>
    <dbReference type="NCBI Taxonomy" id="418699"/>
    <lineage>
        <taxon>Bacteria</taxon>
        <taxon>Pseudomonadati</taxon>
        <taxon>Pseudomonadota</taxon>
        <taxon>Betaproteobacteria</taxon>
        <taxon>Rhodocyclales</taxon>
        <taxon>Zoogloeaceae</taxon>
        <taxon>Azoarcus</taxon>
    </lineage>
</organism>